<feature type="compositionally biased region" description="Low complexity" evidence="1">
    <location>
        <begin position="411"/>
        <end position="435"/>
    </location>
</feature>
<dbReference type="GO" id="GO:0061462">
    <property type="term" value="P:protein localization to lysosome"/>
    <property type="evidence" value="ECO:0007669"/>
    <property type="project" value="TreeGrafter"/>
</dbReference>
<dbReference type="SUPFAM" id="SSF158548">
    <property type="entry name" value="FLJ32549 domain-like"/>
    <property type="match status" value="1"/>
</dbReference>
<reference evidence="2" key="1">
    <citation type="submission" date="2020-05" db="EMBL/GenBank/DDBJ databases">
        <title>Phylogenomic resolution of chytrid fungi.</title>
        <authorList>
            <person name="Stajich J.E."/>
            <person name="Amses K."/>
            <person name="Simmons R."/>
            <person name="Seto K."/>
            <person name="Myers J."/>
            <person name="Bonds A."/>
            <person name="Quandt C.A."/>
            <person name="Barry K."/>
            <person name="Liu P."/>
            <person name="Grigoriev I."/>
            <person name="Longcore J.E."/>
            <person name="James T.Y."/>
        </authorList>
    </citation>
    <scope>NUCLEOTIDE SEQUENCE</scope>
    <source>
        <strain evidence="2">JEL0379</strain>
    </source>
</reference>
<feature type="region of interest" description="Disordered" evidence="1">
    <location>
        <begin position="411"/>
        <end position="439"/>
    </location>
</feature>
<dbReference type="InterPro" id="IPR038060">
    <property type="entry name" value="C12orf66-like_central_sf"/>
</dbReference>
<proteinExistence type="predicted"/>
<dbReference type="Proteomes" id="UP001212152">
    <property type="component" value="Unassembled WGS sequence"/>
</dbReference>
<name>A0AAD5TS52_9FUNG</name>
<dbReference type="Gene3D" id="3.30.450.240">
    <property type="match status" value="1"/>
</dbReference>
<feature type="region of interest" description="Disordered" evidence="1">
    <location>
        <begin position="355"/>
        <end position="387"/>
    </location>
</feature>
<dbReference type="InterPro" id="IPR018544">
    <property type="entry name" value="KICS_2"/>
</dbReference>
<organism evidence="2 3">
    <name type="scientific">Geranomyces variabilis</name>
    <dbReference type="NCBI Taxonomy" id="109894"/>
    <lineage>
        <taxon>Eukaryota</taxon>
        <taxon>Fungi</taxon>
        <taxon>Fungi incertae sedis</taxon>
        <taxon>Chytridiomycota</taxon>
        <taxon>Chytridiomycota incertae sedis</taxon>
        <taxon>Chytridiomycetes</taxon>
        <taxon>Spizellomycetales</taxon>
        <taxon>Powellomycetaceae</taxon>
        <taxon>Geranomyces</taxon>
    </lineage>
</organism>
<dbReference type="EMBL" id="JADGJQ010000002">
    <property type="protein sequence ID" value="KAJ3185175.1"/>
    <property type="molecule type" value="Genomic_DNA"/>
</dbReference>
<dbReference type="Pfam" id="PF09404">
    <property type="entry name" value="C12orf66_like"/>
    <property type="match status" value="1"/>
</dbReference>
<evidence type="ECO:0000256" key="1">
    <source>
        <dbReference type="SAM" id="MobiDB-lite"/>
    </source>
</evidence>
<dbReference type="GO" id="GO:1904262">
    <property type="term" value="P:negative regulation of TORC1 signaling"/>
    <property type="evidence" value="ECO:0007669"/>
    <property type="project" value="TreeGrafter"/>
</dbReference>
<protein>
    <submittedName>
        <fullName evidence="2">Uncharacterized protein</fullName>
    </submittedName>
</protein>
<comment type="caution">
    <text evidence="2">The sequence shown here is derived from an EMBL/GenBank/DDBJ whole genome shotgun (WGS) entry which is preliminary data.</text>
</comment>
<dbReference type="SUPFAM" id="SSF160651">
    <property type="entry name" value="FLJ32549 C-terminal domain-like"/>
    <property type="match status" value="1"/>
</dbReference>
<dbReference type="PANTHER" id="PTHR31581:SF1">
    <property type="entry name" value="KICSTOR SUBUNIT 2"/>
    <property type="match status" value="1"/>
</dbReference>
<sequence>MDSNLHSKLHIALQNALDAVGLLDFAQSLRAANTIEDSGFRKAIHRLTACEQMYESVGFIRQRFFRKENLALSFQALHADVQELHARLHSTDPAAEAVIAICAALKLYCRVREQLIHIHQFLASAERHDEASYQRLLEDTTKLEATFNPETGGCLLDPLLSLGMIVVLEVSCLKSLLSAETACERYNLKDAALQLFLANDCVSRLNKLLASGGGQNGGTYSRSEMHLFYSRLIASISDKSGVFFHHVLGRHISDHDDEPPGGLENLTAPAELLSHYLTQTKARSISLIYLIRPETPFSVDGYACSNGASNNPLTGLQSFPAICHIPTDRPPTEHWPNVVSLLQQELLTQIPTASEGEADAEELRAHNPAQPSPSSRPSSGGSGGGGDGGVGLSSLFASYLRPPLRQRIAAAGGSASLPSRPASPSLANPAAAAASRRPRGPTACFYDSKVNVTYVLALVVPRIVVCVVHAGRFDDKRNGQASAAFVARLARCLEHSDVLAGLKTKA</sequence>
<gene>
    <name evidence="2" type="ORF">HDU87_002742</name>
</gene>
<dbReference type="PANTHER" id="PTHR31581">
    <property type="entry name" value="KICSTOR COMPLEX PROTEIN C12ORF66"/>
    <property type="match status" value="1"/>
</dbReference>
<keyword evidence="3" id="KW-1185">Reference proteome</keyword>
<evidence type="ECO:0000313" key="3">
    <source>
        <dbReference type="Proteomes" id="UP001212152"/>
    </source>
</evidence>
<dbReference type="GO" id="GO:0034198">
    <property type="term" value="P:cellular response to amino acid starvation"/>
    <property type="evidence" value="ECO:0007669"/>
    <property type="project" value="TreeGrafter"/>
</dbReference>
<dbReference type="Gene3D" id="1.10.3450.30">
    <property type="match status" value="1"/>
</dbReference>
<accession>A0AAD5TS52</accession>
<evidence type="ECO:0000313" key="2">
    <source>
        <dbReference type="EMBL" id="KAJ3185175.1"/>
    </source>
</evidence>
<dbReference type="AlphaFoldDB" id="A0AAD5TS52"/>
<dbReference type="GO" id="GO:0042149">
    <property type="term" value="P:cellular response to glucose starvation"/>
    <property type="evidence" value="ECO:0007669"/>
    <property type="project" value="TreeGrafter"/>
</dbReference>